<dbReference type="InterPro" id="IPR029045">
    <property type="entry name" value="ClpP/crotonase-like_dom_sf"/>
</dbReference>
<gene>
    <name evidence="11" type="ORF">K489DRAFT_327037</name>
</gene>
<dbReference type="PANTHER" id="PTHR43149">
    <property type="entry name" value="ENOYL-COA HYDRATASE"/>
    <property type="match status" value="1"/>
</dbReference>
<dbReference type="Proteomes" id="UP000504637">
    <property type="component" value="Unplaced"/>
</dbReference>
<dbReference type="Pfam" id="PF00378">
    <property type="entry name" value="ECH_1"/>
    <property type="match status" value="1"/>
</dbReference>
<dbReference type="InterPro" id="IPR014748">
    <property type="entry name" value="Enoyl-CoA_hydra_C"/>
</dbReference>
<reference evidence="11" key="3">
    <citation type="submission" date="2025-08" db="UniProtKB">
        <authorList>
            <consortium name="RefSeq"/>
        </authorList>
    </citation>
    <scope>IDENTIFICATION</scope>
    <source>
        <strain evidence="11">CBS 342.82</strain>
    </source>
</reference>
<dbReference type="Gene3D" id="1.10.12.10">
    <property type="entry name" value="Lyase 2-enoyl-coa Hydratase, Chain A, domain 2"/>
    <property type="match status" value="1"/>
</dbReference>
<accession>A0A6J3LTT0</accession>
<dbReference type="SUPFAM" id="SSF52096">
    <property type="entry name" value="ClpP/crotonase"/>
    <property type="match status" value="1"/>
</dbReference>
<organism evidence="11">
    <name type="scientific">Dissoconium aciculare CBS 342.82</name>
    <dbReference type="NCBI Taxonomy" id="1314786"/>
    <lineage>
        <taxon>Eukaryota</taxon>
        <taxon>Fungi</taxon>
        <taxon>Dikarya</taxon>
        <taxon>Ascomycota</taxon>
        <taxon>Pezizomycotina</taxon>
        <taxon>Dothideomycetes</taxon>
        <taxon>Dothideomycetidae</taxon>
        <taxon>Mycosphaerellales</taxon>
        <taxon>Dissoconiaceae</taxon>
        <taxon>Dissoconium</taxon>
    </lineage>
</organism>
<keyword evidence="6" id="KW-0843">Virulence</keyword>
<dbReference type="CDD" id="cd06558">
    <property type="entry name" value="crotonase-like"/>
    <property type="match status" value="1"/>
</dbReference>
<dbReference type="InterPro" id="IPR001753">
    <property type="entry name" value="Enoyl-CoA_hydra/iso"/>
</dbReference>
<dbReference type="GO" id="GO:0005777">
    <property type="term" value="C:peroxisome"/>
    <property type="evidence" value="ECO:0007669"/>
    <property type="project" value="UniProtKB-SubCell"/>
</dbReference>
<dbReference type="GO" id="GO:0005739">
    <property type="term" value="C:mitochondrion"/>
    <property type="evidence" value="ECO:0007669"/>
    <property type="project" value="TreeGrafter"/>
</dbReference>
<evidence type="ECO:0000313" key="11">
    <source>
        <dbReference type="RefSeq" id="XP_033455720.1"/>
    </source>
</evidence>
<keyword evidence="8" id="KW-0576">Peroxisome</keyword>
<dbReference type="PANTHER" id="PTHR43149:SF1">
    <property type="entry name" value="DELTA(3,5)-DELTA(2,4)-DIENOYL-COA ISOMERASE, MITOCHONDRIAL"/>
    <property type="match status" value="1"/>
</dbReference>
<dbReference type="FunFam" id="1.10.12.10:FF:000004">
    <property type="entry name" value="Delta3,5-delta2,4-dienoyl-CoA isomerase"/>
    <property type="match status" value="1"/>
</dbReference>
<comment type="subcellular location">
    <subcellularLocation>
        <location evidence="1">Peroxisome</location>
    </subcellularLocation>
</comment>
<dbReference type="RefSeq" id="XP_033455720.1">
    <property type="nucleotide sequence ID" value="XM_033601953.1"/>
</dbReference>
<evidence type="ECO:0000256" key="4">
    <source>
        <dbReference type="ARBA" id="ARBA00022832"/>
    </source>
</evidence>
<reference evidence="11" key="2">
    <citation type="submission" date="2020-04" db="EMBL/GenBank/DDBJ databases">
        <authorList>
            <consortium name="NCBI Genome Project"/>
        </authorList>
    </citation>
    <scope>NUCLEOTIDE SEQUENCE</scope>
    <source>
        <strain evidence="11">CBS 342.82</strain>
    </source>
</reference>
<evidence type="ECO:0000256" key="8">
    <source>
        <dbReference type="ARBA" id="ARBA00023140"/>
    </source>
</evidence>
<evidence type="ECO:0000256" key="3">
    <source>
        <dbReference type="ARBA" id="ARBA00005254"/>
    </source>
</evidence>
<evidence type="ECO:0000256" key="1">
    <source>
        <dbReference type="ARBA" id="ARBA00004275"/>
    </source>
</evidence>
<keyword evidence="7" id="KW-0443">Lipid metabolism</keyword>
<keyword evidence="10" id="KW-1185">Reference proteome</keyword>
<keyword evidence="5" id="KW-0007">Acetylation</keyword>
<evidence type="ECO:0000313" key="10">
    <source>
        <dbReference type="Proteomes" id="UP000504637"/>
    </source>
</evidence>
<dbReference type="GeneID" id="54359753"/>
<dbReference type="GO" id="GO:0006635">
    <property type="term" value="P:fatty acid beta-oxidation"/>
    <property type="evidence" value="ECO:0007669"/>
    <property type="project" value="UniProtKB-UniPathway"/>
</dbReference>
<dbReference type="OrthoDB" id="14970at2759"/>
<reference evidence="11" key="1">
    <citation type="submission" date="2020-01" db="EMBL/GenBank/DDBJ databases">
        <authorList>
            <consortium name="DOE Joint Genome Institute"/>
            <person name="Haridas S."/>
            <person name="Albert R."/>
            <person name="Binder M."/>
            <person name="Bloem J."/>
            <person name="Labutti K."/>
            <person name="Salamov A."/>
            <person name="Andreopoulos B."/>
            <person name="Baker S.E."/>
            <person name="Barry K."/>
            <person name="Bills G."/>
            <person name="Bluhm B.H."/>
            <person name="Cannon C."/>
            <person name="Castanera R."/>
            <person name="Culley D.E."/>
            <person name="Daum C."/>
            <person name="Ezra D."/>
            <person name="Gonzalez J.B."/>
            <person name="Henrissat B."/>
            <person name="Kuo A."/>
            <person name="Liang C."/>
            <person name="Lipzen A."/>
            <person name="Lutzoni F."/>
            <person name="Magnuson J."/>
            <person name="Mondo S."/>
            <person name="Nolan M."/>
            <person name="Ohm R."/>
            <person name="Pangilinan J."/>
            <person name="Park H.-J."/>
            <person name="Ramirez L."/>
            <person name="Alfaro M."/>
            <person name="Sun H."/>
            <person name="Tritt A."/>
            <person name="Yoshinaga Y."/>
            <person name="Zwiers L.-H."/>
            <person name="Turgeon B.G."/>
            <person name="Goodwin S.B."/>
            <person name="Spatafora J.W."/>
            <person name="Crous P.W."/>
            <person name="Grigoriev I.V."/>
        </authorList>
    </citation>
    <scope>NUCLEOTIDE SEQUENCE</scope>
    <source>
        <strain evidence="11">CBS 342.82</strain>
    </source>
</reference>
<proteinExistence type="inferred from homology"/>
<keyword evidence="4" id="KW-0276">Fatty acid metabolism</keyword>
<evidence type="ECO:0000256" key="9">
    <source>
        <dbReference type="ARBA" id="ARBA00023235"/>
    </source>
</evidence>
<evidence type="ECO:0000256" key="5">
    <source>
        <dbReference type="ARBA" id="ARBA00022990"/>
    </source>
</evidence>
<evidence type="ECO:0000256" key="6">
    <source>
        <dbReference type="ARBA" id="ARBA00023026"/>
    </source>
</evidence>
<dbReference type="UniPathway" id="UPA00659"/>
<dbReference type="GO" id="GO:0051750">
    <property type="term" value="F:delta(3,5)-delta(2,4)-dienoyl-CoA isomerase activity"/>
    <property type="evidence" value="ECO:0007669"/>
    <property type="project" value="TreeGrafter"/>
</dbReference>
<sequence length="280" mass="30413">MSNYDNIKFIRITFPAENVAHVELNRPEKLNAFTTEMFANLGLAFDRLSKDSAVRCIVLSGAGDRAFTSGLDVTASSGGPVFSKDSDDDVARRARNIRHHIDELQYSISALERCEKPVIALCHGISFGAAVDIAVASDIRYCVADSRFSIKEVDIGLAADLGTLTRLPKIGVSYSWAKEAAYSARIFSGEEAGRVGFASRVFKSKGEMVEAALETAKVIAAKSPVAVQGTKALLDFSRDRSVEDGLRYTAVWNAAMLQTEDVGKAMMSGLRKTKPTFEKL</sequence>
<dbReference type="InterPro" id="IPR045002">
    <property type="entry name" value="Ech1-like"/>
</dbReference>
<evidence type="ECO:0000256" key="7">
    <source>
        <dbReference type="ARBA" id="ARBA00023098"/>
    </source>
</evidence>
<dbReference type="FunFam" id="3.90.226.10:FF:000024">
    <property type="entry name" value="Delta3,5-delta2,4-dienoyl-CoA isomerase"/>
    <property type="match status" value="1"/>
</dbReference>
<protein>
    <submittedName>
        <fullName evidence="11">ClpP/crotonase</fullName>
    </submittedName>
</protein>
<comment type="similarity">
    <text evidence="3">Belongs to the enoyl-CoA hydratase/isomerase family.</text>
</comment>
<dbReference type="Gene3D" id="3.90.226.10">
    <property type="entry name" value="2-enoyl-CoA Hydratase, Chain A, domain 1"/>
    <property type="match status" value="1"/>
</dbReference>
<evidence type="ECO:0000256" key="2">
    <source>
        <dbReference type="ARBA" id="ARBA00005005"/>
    </source>
</evidence>
<name>A0A6J3LTT0_9PEZI</name>
<dbReference type="AlphaFoldDB" id="A0A6J3LTT0"/>
<comment type="pathway">
    <text evidence="2">Lipid metabolism; fatty acid beta-oxidation.</text>
</comment>
<keyword evidence="9" id="KW-0413">Isomerase</keyword>